<gene>
    <name evidence="15" type="ORF">TRICI_002373</name>
</gene>
<keyword evidence="16" id="KW-1185">Reference proteome</keyword>
<comment type="cofactor">
    <cofactor evidence="9 11">
        <name>Zn(2+)</name>
        <dbReference type="ChEBI" id="CHEBI:29105"/>
    </cofactor>
    <text evidence="9 11">Binds 1 zinc ion per subunit.</text>
</comment>
<dbReference type="InterPro" id="IPR034016">
    <property type="entry name" value="M1_APN-typ"/>
</dbReference>
<evidence type="ECO:0000313" key="15">
    <source>
        <dbReference type="EMBL" id="KAA8915452.1"/>
    </source>
</evidence>
<protein>
    <recommendedName>
        <fullName evidence="11">Aminopeptidase</fullName>
        <ecNumber evidence="11">3.4.11.-</ecNumber>
    </recommendedName>
</protein>
<dbReference type="GO" id="GO:0043171">
    <property type="term" value="P:peptide catabolic process"/>
    <property type="evidence" value="ECO:0007669"/>
    <property type="project" value="TreeGrafter"/>
</dbReference>
<evidence type="ECO:0000256" key="3">
    <source>
        <dbReference type="ARBA" id="ARBA00022670"/>
    </source>
</evidence>
<dbReference type="EC" id="3.4.11.-" evidence="11"/>
<feature type="domain" description="Aminopeptidase N-like N-terminal" evidence="14">
    <location>
        <begin position="18"/>
        <end position="203"/>
    </location>
</feature>
<evidence type="ECO:0000259" key="14">
    <source>
        <dbReference type="Pfam" id="PF17900"/>
    </source>
</evidence>
<evidence type="ECO:0000256" key="2">
    <source>
        <dbReference type="ARBA" id="ARBA00022438"/>
    </source>
</evidence>
<dbReference type="InterPro" id="IPR014782">
    <property type="entry name" value="Peptidase_M1_dom"/>
</dbReference>
<evidence type="ECO:0000256" key="5">
    <source>
        <dbReference type="ARBA" id="ARBA00022801"/>
    </source>
</evidence>
<dbReference type="VEuPathDB" id="FungiDB:TRICI_002373"/>
<dbReference type="Gene3D" id="2.60.40.1730">
    <property type="entry name" value="tricorn interacting facor f3 domain"/>
    <property type="match status" value="1"/>
</dbReference>
<dbReference type="InterPro" id="IPR001930">
    <property type="entry name" value="Peptidase_M1"/>
</dbReference>
<evidence type="ECO:0000259" key="12">
    <source>
        <dbReference type="Pfam" id="PF01433"/>
    </source>
</evidence>
<organism evidence="15 16">
    <name type="scientific">Trichomonascus ciferrii</name>
    <dbReference type="NCBI Taxonomy" id="44093"/>
    <lineage>
        <taxon>Eukaryota</taxon>
        <taxon>Fungi</taxon>
        <taxon>Dikarya</taxon>
        <taxon>Ascomycota</taxon>
        <taxon>Saccharomycotina</taxon>
        <taxon>Dipodascomycetes</taxon>
        <taxon>Dipodascales</taxon>
        <taxon>Trichomonascaceae</taxon>
        <taxon>Trichomonascus</taxon>
        <taxon>Trichomonascus ciferrii complex</taxon>
    </lineage>
</organism>
<dbReference type="InterPro" id="IPR050344">
    <property type="entry name" value="Peptidase_M1_aminopeptidases"/>
</dbReference>
<feature type="site" description="Transition state stabilizer" evidence="10">
    <location>
        <position position="395"/>
    </location>
</feature>
<evidence type="ECO:0000256" key="6">
    <source>
        <dbReference type="ARBA" id="ARBA00022833"/>
    </source>
</evidence>
<dbReference type="InterPro" id="IPR042097">
    <property type="entry name" value="Aminopeptidase_N-like_N_sf"/>
</dbReference>
<dbReference type="Gene3D" id="2.60.40.1910">
    <property type="match status" value="1"/>
</dbReference>
<keyword evidence="5 11" id="KW-0378">Hydrolase</keyword>
<dbReference type="FunFam" id="1.25.50.20:FF:000002">
    <property type="entry name" value="Aminopeptidase"/>
    <property type="match status" value="1"/>
</dbReference>
<dbReference type="FunFam" id="2.60.40.1910:FF:000004">
    <property type="entry name" value="Aminopeptidase"/>
    <property type="match status" value="1"/>
</dbReference>
<keyword evidence="6 9" id="KW-0862">Zinc</keyword>
<dbReference type="GO" id="GO:0005737">
    <property type="term" value="C:cytoplasm"/>
    <property type="evidence" value="ECO:0007669"/>
    <property type="project" value="TreeGrafter"/>
</dbReference>
<evidence type="ECO:0000256" key="1">
    <source>
        <dbReference type="ARBA" id="ARBA00010136"/>
    </source>
</evidence>
<dbReference type="SUPFAM" id="SSF55486">
    <property type="entry name" value="Metalloproteases ('zincins'), catalytic domain"/>
    <property type="match status" value="1"/>
</dbReference>
<evidence type="ECO:0000256" key="9">
    <source>
        <dbReference type="PIRSR" id="PIRSR634016-3"/>
    </source>
</evidence>
<feature type="binding site" evidence="9">
    <location>
        <position position="332"/>
    </location>
    <ligand>
        <name>Zn(2+)</name>
        <dbReference type="ChEBI" id="CHEBI:29105"/>
        <note>catalytic</note>
    </ligand>
</feature>
<dbReference type="GO" id="GO:0006508">
    <property type="term" value="P:proteolysis"/>
    <property type="evidence" value="ECO:0007669"/>
    <property type="project" value="UniProtKB-KW"/>
</dbReference>
<comment type="similarity">
    <text evidence="1 11">Belongs to the peptidase M1 family.</text>
</comment>
<dbReference type="GO" id="GO:0070006">
    <property type="term" value="F:metalloaminopeptidase activity"/>
    <property type="evidence" value="ECO:0007669"/>
    <property type="project" value="TreeGrafter"/>
</dbReference>
<keyword evidence="3 11" id="KW-0645">Protease</keyword>
<dbReference type="Pfam" id="PF01433">
    <property type="entry name" value="Peptidase_M1"/>
    <property type="match status" value="1"/>
</dbReference>
<dbReference type="InterPro" id="IPR027268">
    <property type="entry name" value="Peptidase_M4/M1_CTD_sf"/>
</dbReference>
<dbReference type="OrthoDB" id="10031169at2759"/>
<evidence type="ECO:0000256" key="7">
    <source>
        <dbReference type="ARBA" id="ARBA00023049"/>
    </source>
</evidence>
<dbReference type="InterPro" id="IPR024571">
    <property type="entry name" value="ERAP1-like_C_dom"/>
</dbReference>
<dbReference type="FunFam" id="2.60.40.1730:FF:000002">
    <property type="entry name" value="Aminopeptidase"/>
    <property type="match status" value="1"/>
</dbReference>
<accession>A0A642VC22</accession>
<evidence type="ECO:0000256" key="10">
    <source>
        <dbReference type="PIRSR" id="PIRSR634016-4"/>
    </source>
</evidence>
<dbReference type="EMBL" id="SWFS01000163">
    <property type="protein sequence ID" value="KAA8915452.1"/>
    <property type="molecule type" value="Genomic_DNA"/>
</dbReference>
<dbReference type="PANTHER" id="PTHR11533:SF174">
    <property type="entry name" value="PUROMYCIN-SENSITIVE AMINOPEPTIDASE-RELATED"/>
    <property type="match status" value="1"/>
</dbReference>
<dbReference type="GO" id="GO:0042277">
    <property type="term" value="F:peptide binding"/>
    <property type="evidence" value="ECO:0007669"/>
    <property type="project" value="TreeGrafter"/>
</dbReference>
<name>A0A642VC22_9ASCO</name>
<evidence type="ECO:0000256" key="4">
    <source>
        <dbReference type="ARBA" id="ARBA00022723"/>
    </source>
</evidence>
<evidence type="ECO:0000259" key="13">
    <source>
        <dbReference type="Pfam" id="PF11838"/>
    </source>
</evidence>
<evidence type="ECO:0000256" key="11">
    <source>
        <dbReference type="RuleBase" id="RU364040"/>
    </source>
</evidence>
<feature type="active site" description="Proton acceptor" evidence="8">
    <location>
        <position position="310"/>
    </location>
</feature>
<dbReference type="CDD" id="cd09601">
    <property type="entry name" value="M1_APN-Q_like"/>
    <property type="match status" value="1"/>
</dbReference>
<dbReference type="Proteomes" id="UP000761534">
    <property type="component" value="Unassembled WGS sequence"/>
</dbReference>
<feature type="domain" description="ERAP1-like C-terminal" evidence="13">
    <location>
        <begin position="525"/>
        <end position="840"/>
    </location>
</feature>
<feature type="binding site" evidence="9">
    <location>
        <position position="309"/>
    </location>
    <ligand>
        <name>Zn(2+)</name>
        <dbReference type="ChEBI" id="CHEBI:29105"/>
        <note>catalytic</note>
    </ligand>
</feature>
<dbReference type="Pfam" id="PF17900">
    <property type="entry name" value="Peptidase_M1_N"/>
    <property type="match status" value="1"/>
</dbReference>
<feature type="domain" description="Peptidase M1 membrane alanine aminopeptidase" evidence="12">
    <location>
        <begin position="237"/>
        <end position="454"/>
    </location>
</feature>
<comment type="caution">
    <text evidence="15">The sequence shown here is derived from an EMBL/GenBank/DDBJ whole genome shotgun (WGS) entry which is preliminary data.</text>
</comment>
<dbReference type="InterPro" id="IPR045357">
    <property type="entry name" value="Aminopeptidase_N-like_N"/>
</dbReference>
<keyword evidence="4 9" id="KW-0479">Metal-binding</keyword>
<keyword evidence="2 11" id="KW-0031">Aminopeptidase</keyword>
<dbReference type="Pfam" id="PF11838">
    <property type="entry name" value="ERAP1_C"/>
    <property type="match status" value="1"/>
</dbReference>
<evidence type="ECO:0000256" key="8">
    <source>
        <dbReference type="PIRSR" id="PIRSR634016-1"/>
    </source>
</evidence>
<dbReference type="SUPFAM" id="SSF63737">
    <property type="entry name" value="Leukotriene A4 hydrolase N-terminal domain"/>
    <property type="match status" value="1"/>
</dbReference>
<dbReference type="Gene3D" id="1.25.50.20">
    <property type="match status" value="1"/>
</dbReference>
<sequence length="864" mass="97304">MSSSTNHQQRELLPADVKPVHYDVQLDPDLENFTYEGIMAVHLDVQENTNYIVLNALDLEVRSASLDGGQHSGAEPMEINTDNDAQTVQFKFAGLLKQGEKIILNIRFAGTLNDKLCGFYRSVHTDENGNKRVVATTQMEPTDCRRAFPCFDEPALKATFDISLVHHKDLTALSNMDVKEVVDVTNDRKVTKFNTTPVMSTYLVAFIVGDLSYVESNYFRVPVRVYATPGLENKGKFSAELGAKTLEFFEKKFSVEYPLPKMDMVAIHDFSAGAMENWGLVTYRVVDVLFDEEKDNASTKQRVAEVVQHELAHQWFGNLVTMDWWEGLWLNEGFATWMSWYSCNQFFPEWRVWESYVGDNLQQCLGMDGFRSSHPVEVPVKRADEINEIFDAISYAKGSTVIKMISQYLGEETFIKGISAYLKKHKYGNTTTEDLTEALSEVSGKDVGKLMNTWTKKVGFPLLTVAENESDIQIRQNRYLTTGDVKPEEDQTIYPLDLAIKTKEGVHNQIMEERTTSVKIHDPEFYKLNAEQGGIYRVLYPTERVEKLSKAGTEGLLSAEDKVGIVADTGALSVSGYQRTSDLLTLVHNWKNETSPTVWNEMLARLQNVIGTWKLQPQPVKDALLKVEREIAVPKAKELGWTFGPNDGLLDAQLKSDLFSAAVHSKDQEFIDIALGMFKEYVGGNDKAIHPNLRRAVFSAAGKYGDSGVWDKLLALYKDPEASAAGVMALSSLGKNPSMEVKKKTLDLAFGGIRSQDIFYLLRGVQDDAEGCQYLWEWLQENWDKTVEAYPAALGMLSSIVSIVCSGLTTQEQYDSVVKFFENKSTKGFDQALSMSKNRLQSKIAWINRDAENVEAWLKAQKFL</sequence>
<dbReference type="PRINTS" id="PR00756">
    <property type="entry name" value="ALADIPTASE"/>
</dbReference>
<dbReference type="Gene3D" id="1.10.390.10">
    <property type="entry name" value="Neutral Protease Domain 2"/>
    <property type="match status" value="1"/>
</dbReference>
<keyword evidence="7 11" id="KW-0482">Metalloprotease</keyword>
<dbReference type="GO" id="GO:0008270">
    <property type="term" value="F:zinc ion binding"/>
    <property type="evidence" value="ECO:0007669"/>
    <property type="project" value="UniProtKB-UniRule"/>
</dbReference>
<dbReference type="FunFam" id="1.10.390.10:FF:000001">
    <property type="entry name" value="Aminopeptidase"/>
    <property type="match status" value="1"/>
</dbReference>
<dbReference type="GO" id="GO:0016020">
    <property type="term" value="C:membrane"/>
    <property type="evidence" value="ECO:0007669"/>
    <property type="project" value="TreeGrafter"/>
</dbReference>
<reference evidence="15" key="1">
    <citation type="journal article" date="2019" name="G3 (Bethesda)">
        <title>Genome Assemblies of Two Rare Opportunistic Yeast Pathogens: Diutina rugosa (syn. Candida rugosa) and Trichomonascus ciferrii (syn. Candida ciferrii).</title>
        <authorList>
            <person name="Mixao V."/>
            <person name="Saus E."/>
            <person name="Hansen A.P."/>
            <person name="Lass-Florl C."/>
            <person name="Gabaldon T."/>
        </authorList>
    </citation>
    <scope>NUCLEOTIDE SEQUENCE</scope>
    <source>
        <strain evidence="15">CBS 4856</strain>
    </source>
</reference>
<proteinExistence type="inferred from homology"/>
<dbReference type="PANTHER" id="PTHR11533">
    <property type="entry name" value="PROTEASE M1 ZINC METALLOPROTEASE"/>
    <property type="match status" value="1"/>
</dbReference>
<dbReference type="AlphaFoldDB" id="A0A642VC22"/>
<evidence type="ECO:0000313" key="16">
    <source>
        <dbReference type="Proteomes" id="UP000761534"/>
    </source>
</evidence>
<feature type="binding site" evidence="9">
    <location>
        <position position="313"/>
    </location>
    <ligand>
        <name>Zn(2+)</name>
        <dbReference type="ChEBI" id="CHEBI:29105"/>
        <note>catalytic</note>
    </ligand>
</feature>